<evidence type="ECO:0000313" key="2">
    <source>
        <dbReference type="Proteomes" id="UP000251402"/>
    </source>
</evidence>
<dbReference type="EMBL" id="CP043450">
    <property type="protein sequence ID" value="QEM09144.1"/>
    <property type="molecule type" value="Genomic_DNA"/>
</dbReference>
<evidence type="ECO:0000313" key="1">
    <source>
        <dbReference type="EMBL" id="QEM09144.1"/>
    </source>
</evidence>
<protein>
    <submittedName>
        <fullName evidence="1">Uncharacterized protein</fullName>
    </submittedName>
</protein>
<dbReference type="RefSeq" id="WP_112569839.1">
    <property type="nucleotide sequence ID" value="NZ_CP043450.1"/>
</dbReference>
<name>A0A5C1HTL4_9SPHI</name>
<accession>A0A5C1HTL4</accession>
<keyword evidence="2" id="KW-1185">Reference proteome</keyword>
<organism evidence="1 2">
    <name type="scientific">Mucilaginibacter rubeus</name>
    <dbReference type="NCBI Taxonomy" id="2027860"/>
    <lineage>
        <taxon>Bacteria</taxon>
        <taxon>Pseudomonadati</taxon>
        <taxon>Bacteroidota</taxon>
        <taxon>Sphingobacteriia</taxon>
        <taxon>Sphingobacteriales</taxon>
        <taxon>Sphingobacteriaceae</taxon>
        <taxon>Mucilaginibacter</taxon>
    </lineage>
</organism>
<dbReference type="AlphaFoldDB" id="A0A5C1HTL4"/>
<dbReference type="KEGG" id="mrub:DEO27_003630"/>
<dbReference type="Proteomes" id="UP000251402">
    <property type="component" value="Chromosome"/>
</dbReference>
<proteinExistence type="predicted"/>
<gene>
    <name evidence="1" type="ORF">DEO27_003630</name>
</gene>
<sequence length="366" mass="41549">MLKNELQILTTILARQGKKAAVDNKWSSDFSKVATESCNRAREAWSIAAFSDINKDALSRYFDFHFSFLNGLISEKFLNAFPDGPKVLNELMDHLLRFYTGFIDQDQWVALEYLQYRIRLLEPAYREFCQQLLLSNVDEDFKLCLRESLGPIYQSPDAGPMTLEALYYREELMLELSGKGKNLALMTDEILVATLMAFNFNHARFFGYLRKRCLKGISNLRPKDHAEHFAELIAGVPVTHVACSRCFDTKWPPIGALYRDWLNDYQALLRLSAPAGSDTSKIPLNISVKQLACMIRALYQSGFYGAVKLTAIFDHAAAVFSTKRQEQISAESISNAYYALEQSSALKVVRMLGSAVDFLKPYCFPA</sequence>
<reference evidence="1" key="1">
    <citation type="submission" date="2019-08" db="EMBL/GenBank/DDBJ databases">
        <title>Comparative genome analysis confer to the adaptation heavy metal polluted environment.</title>
        <authorList>
            <person name="Li Y."/>
        </authorList>
    </citation>
    <scope>NUCLEOTIDE SEQUENCE [LARGE SCALE GENOMIC DNA]</scope>
    <source>
        <strain evidence="1">P1</strain>
    </source>
</reference>